<evidence type="ECO:0000256" key="1">
    <source>
        <dbReference type="SAM" id="MobiDB-lite"/>
    </source>
</evidence>
<dbReference type="GeneID" id="95804725"/>
<accession>A0A1C5GFV2</accession>
<evidence type="ECO:0000313" key="3">
    <source>
        <dbReference type="Proteomes" id="UP000198251"/>
    </source>
</evidence>
<name>A0A1C5GFV2_MICEH</name>
<dbReference type="AlphaFoldDB" id="A0A1C5GFV2"/>
<gene>
    <name evidence="2" type="ORF">GA0070610_5050</name>
</gene>
<feature type="region of interest" description="Disordered" evidence="1">
    <location>
        <begin position="30"/>
        <end position="57"/>
    </location>
</feature>
<dbReference type="EMBL" id="LT607733">
    <property type="protein sequence ID" value="SCG18699.1"/>
    <property type="molecule type" value="Genomic_DNA"/>
</dbReference>
<evidence type="ECO:0008006" key="4">
    <source>
        <dbReference type="Google" id="ProtNLM"/>
    </source>
</evidence>
<keyword evidence="3" id="KW-1185">Reference proteome</keyword>
<proteinExistence type="predicted"/>
<protein>
    <recommendedName>
        <fullName evidence="4">Heavy-metal-associated domain-containing protein</fullName>
    </recommendedName>
</protein>
<dbReference type="Proteomes" id="UP000198251">
    <property type="component" value="Chromosome I"/>
</dbReference>
<organism evidence="2 3">
    <name type="scientific">Micromonospora echinofusca</name>
    <dbReference type="NCBI Taxonomy" id="47858"/>
    <lineage>
        <taxon>Bacteria</taxon>
        <taxon>Bacillati</taxon>
        <taxon>Actinomycetota</taxon>
        <taxon>Actinomycetes</taxon>
        <taxon>Micromonosporales</taxon>
        <taxon>Micromonosporaceae</taxon>
        <taxon>Micromonospora</taxon>
    </lineage>
</organism>
<sequence>MNTATKLSGFALGLAVVFGATYGVGRVADPVSPPAEAPHDAGGGHGDDGGAGHAGDNGAAAHLPGGLLVSDRGYTLRPVDAPAGQFAFQVTGPDGRAVTAYDVAHDKRMHLIVARRDLSGFRHVHPEMAPDGTWRVDSPLAGPGVWRAFADFTPTGGEALTLGVDVTVPGALTGRPLPAPATSTTVDGYTVTLAGAPQPGRTAELTLSVSRGGAPVTDLEPYLGAYGHLVALRQGDLAYLHVHPHGEPGDGRTRPGPEVSFSAEMPSAGAYRLYLDFKHGGVVRTAEFTVVAGSPTTPGVPAATGTPTAGTPAATSSPTADAGHGVPGHGHD</sequence>
<feature type="region of interest" description="Disordered" evidence="1">
    <location>
        <begin position="294"/>
        <end position="332"/>
    </location>
</feature>
<evidence type="ECO:0000313" key="2">
    <source>
        <dbReference type="EMBL" id="SCG18699.1"/>
    </source>
</evidence>
<feature type="compositionally biased region" description="Low complexity" evidence="1">
    <location>
        <begin position="294"/>
        <end position="323"/>
    </location>
</feature>
<reference evidence="2 3" key="1">
    <citation type="submission" date="2016-06" db="EMBL/GenBank/DDBJ databases">
        <authorList>
            <person name="Kjaerup R.B."/>
            <person name="Dalgaard T.S."/>
            <person name="Juul-Madsen H.R."/>
        </authorList>
    </citation>
    <scope>NUCLEOTIDE SEQUENCE [LARGE SCALE GENOMIC DNA]</scope>
    <source>
        <strain evidence="2 3">DSM 43913</strain>
    </source>
</reference>
<dbReference type="RefSeq" id="WP_089002269.1">
    <property type="nucleotide sequence ID" value="NZ_JBFAAC010000003.1"/>
</dbReference>